<evidence type="ECO:0000313" key="2">
    <source>
        <dbReference type="Proteomes" id="UP000601435"/>
    </source>
</evidence>
<proteinExistence type="predicted"/>
<evidence type="ECO:0000313" key="1">
    <source>
        <dbReference type="EMBL" id="CAE7423345.1"/>
    </source>
</evidence>
<sequence length="560" mass="63016">MDECHDADPDVANGLASSGLLSDLRRQSKTGHENQSGKVFEARGLALPVPLTSIDVGKGKQHPVLKVCDMLQVLAQKSKLPLFWGSTKLKTRSATLTEFWSRYRRQDAEHAIFEQQGQHLDRVLPLQIHADEGQTLKKSGVMIINIQSPMGFGISTSDDIDDAMALNYIGNTYATRFLYTVCTKRAYSKKNKYVLDAILECLADELKDLFTHGVSLQVGKQNMIMYVATIGLKGDWPVQARIGNLTRHFAKNPVYTPSNKSGFCHLCRAGEINYPPYDYCRNASWRSSFLTRVPWTTEGPLCRIPQSARKERMHRFDLFHTLHKGVFAELAGSGLVVLSDYGLVGDGNFQTQLDAIYELLKSHCQTANIALHMDGLTRHLLKFPGDYEFPVGTWFKGADTRAVCSFLESFLEHHVAQLAVPDPYLQSMLLACRSANEFLKVLYSSGLWLSRERCQRAAQAGFDFMKSYLETADAAHRLDKTRFKLTPKLHALLHVIEALAHGYERGQVWVWNPLGDACQMDEDWIGKIAGITTTVSTRSVHRQTLRKYLVNASRHLFGDE</sequence>
<accession>A0A812R7U2</accession>
<dbReference type="EMBL" id="CAJNJA010018445">
    <property type="protein sequence ID" value="CAE7423345.1"/>
    <property type="molecule type" value="Genomic_DNA"/>
</dbReference>
<gene>
    <name evidence="1" type="ORF">SNEC2469_LOCUS11613</name>
</gene>
<dbReference type="OrthoDB" id="411117at2759"/>
<protein>
    <submittedName>
        <fullName evidence="1">Uncharacterized protein</fullName>
    </submittedName>
</protein>
<dbReference type="AlphaFoldDB" id="A0A812R7U2"/>
<keyword evidence="2" id="KW-1185">Reference proteome</keyword>
<reference evidence="1" key="1">
    <citation type="submission" date="2021-02" db="EMBL/GenBank/DDBJ databases">
        <authorList>
            <person name="Dougan E. K."/>
            <person name="Rhodes N."/>
            <person name="Thang M."/>
            <person name="Chan C."/>
        </authorList>
    </citation>
    <scope>NUCLEOTIDE SEQUENCE</scope>
</reference>
<organism evidence="1 2">
    <name type="scientific">Symbiodinium necroappetens</name>
    <dbReference type="NCBI Taxonomy" id="1628268"/>
    <lineage>
        <taxon>Eukaryota</taxon>
        <taxon>Sar</taxon>
        <taxon>Alveolata</taxon>
        <taxon>Dinophyceae</taxon>
        <taxon>Suessiales</taxon>
        <taxon>Symbiodiniaceae</taxon>
        <taxon>Symbiodinium</taxon>
    </lineage>
</organism>
<comment type="caution">
    <text evidence="1">The sequence shown here is derived from an EMBL/GenBank/DDBJ whole genome shotgun (WGS) entry which is preliminary data.</text>
</comment>
<name>A0A812R7U2_9DINO</name>
<dbReference type="Proteomes" id="UP000601435">
    <property type="component" value="Unassembled WGS sequence"/>
</dbReference>